<dbReference type="AlphaFoldDB" id="A0A0C9X0X9"/>
<organism evidence="2 3">
    <name type="scientific">Laccaria amethystina LaAM-08-1</name>
    <dbReference type="NCBI Taxonomy" id="1095629"/>
    <lineage>
        <taxon>Eukaryota</taxon>
        <taxon>Fungi</taxon>
        <taxon>Dikarya</taxon>
        <taxon>Basidiomycota</taxon>
        <taxon>Agaricomycotina</taxon>
        <taxon>Agaricomycetes</taxon>
        <taxon>Agaricomycetidae</taxon>
        <taxon>Agaricales</taxon>
        <taxon>Agaricineae</taxon>
        <taxon>Hydnangiaceae</taxon>
        <taxon>Laccaria</taxon>
    </lineage>
</organism>
<name>A0A0C9X0X9_9AGAR</name>
<reference evidence="2 3" key="1">
    <citation type="submission" date="2014-04" db="EMBL/GenBank/DDBJ databases">
        <authorList>
            <consortium name="DOE Joint Genome Institute"/>
            <person name="Kuo A."/>
            <person name="Kohler A."/>
            <person name="Nagy L.G."/>
            <person name="Floudas D."/>
            <person name="Copeland A."/>
            <person name="Barry K.W."/>
            <person name="Cichocki N."/>
            <person name="Veneault-Fourrey C."/>
            <person name="LaButti K."/>
            <person name="Lindquist E.A."/>
            <person name="Lipzen A."/>
            <person name="Lundell T."/>
            <person name="Morin E."/>
            <person name="Murat C."/>
            <person name="Sun H."/>
            <person name="Tunlid A."/>
            <person name="Henrissat B."/>
            <person name="Grigoriev I.V."/>
            <person name="Hibbett D.S."/>
            <person name="Martin F."/>
            <person name="Nordberg H.P."/>
            <person name="Cantor M.N."/>
            <person name="Hua S.X."/>
        </authorList>
    </citation>
    <scope>NUCLEOTIDE SEQUENCE [LARGE SCALE GENOMIC DNA]</scope>
    <source>
        <strain evidence="2 3">LaAM-08-1</strain>
    </source>
</reference>
<dbReference type="Proteomes" id="UP000054477">
    <property type="component" value="Unassembled WGS sequence"/>
</dbReference>
<feature type="compositionally biased region" description="Polar residues" evidence="1">
    <location>
        <begin position="99"/>
        <end position="121"/>
    </location>
</feature>
<feature type="region of interest" description="Disordered" evidence="1">
    <location>
        <begin position="96"/>
        <end position="121"/>
    </location>
</feature>
<accession>A0A0C9X0X9</accession>
<evidence type="ECO:0000313" key="3">
    <source>
        <dbReference type="Proteomes" id="UP000054477"/>
    </source>
</evidence>
<reference evidence="3" key="2">
    <citation type="submission" date="2015-01" db="EMBL/GenBank/DDBJ databases">
        <title>Evolutionary Origins and Diversification of the Mycorrhizal Mutualists.</title>
        <authorList>
            <consortium name="DOE Joint Genome Institute"/>
            <consortium name="Mycorrhizal Genomics Consortium"/>
            <person name="Kohler A."/>
            <person name="Kuo A."/>
            <person name="Nagy L.G."/>
            <person name="Floudas D."/>
            <person name="Copeland A."/>
            <person name="Barry K.W."/>
            <person name="Cichocki N."/>
            <person name="Veneault-Fourrey C."/>
            <person name="LaButti K."/>
            <person name="Lindquist E.A."/>
            <person name="Lipzen A."/>
            <person name="Lundell T."/>
            <person name="Morin E."/>
            <person name="Murat C."/>
            <person name="Riley R."/>
            <person name="Ohm R."/>
            <person name="Sun H."/>
            <person name="Tunlid A."/>
            <person name="Henrissat B."/>
            <person name="Grigoriev I.V."/>
            <person name="Hibbett D.S."/>
            <person name="Martin F."/>
        </authorList>
    </citation>
    <scope>NUCLEOTIDE SEQUENCE [LARGE SCALE GENOMIC DNA]</scope>
    <source>
        <strain evidence="3">LaAM-08-1</strain>
    </source>
</reference>
<evidence type="ECO:0000313" key="2">
    <source>
        <dbReference type="EMBL" id="KIK05745.1"/>
    </source>
</evidence>
<proteinExistence type="predicted"/>
<dbReference type="EMBL" id="KN838557">
    <property type="protein sequence ID" value="KIK05745.1"/>
    <property type="molecule type" value="Genomic_DNA"/>
</dbReference>
<protein>
    <submittedName>
        <fullName evidence="2">Uncharacterized protein</fullName>
    </submittedName>
</protein>
<keyword evidence="3" id="KW-1185">Reference proteome</keyword>
<dbReference type="HOGENOM" id="CLU_2038442_0_0_1"/>
<sequence>MLPLVYFFSITFLYTDNFFPALVFVTSFTSIMLLQPTRPPNPKRTTGFYWFTIKPFVVESFYSTFHQQTPNRLLARSHFTQGRVNFVCLRTELVVPESSPRQQPRQTPHIQQSRSLPSAWS</sequence>
<gene>
    <name evidence="2" type="ORF">K443DRAFT_325710</name>
</gene>
<evidence type="ECO:0000256" key="1">
    <source>
        <dbReference type="SAM" id="MobiDB-lite"/>
    </source>
</evidence>